<dbReference type="Pfam" id="PF00561">
    <property type="entry name" value="Abhydrolase_1"/>
    <property type="match status" value="1"/>
</dbReference>
<keyword evidence="4" id="KW-1185">Reference proteome</keyword>
<keyword evidence="3" id="KW-0378">Hydrolase</keyword>
<dbReference type="SUPFAM" id="SSF53474">
    <property type="entry name" value="alpha/beta-Hydrolases"/>
    <property type="match status" value="1"/>
</dbReference>
<dbReference type="EMBL" id="BAABJK010000002">
    <property type="protein sequence ID" value="GAA4959062.1"/>
    <property type="molecule type" value="Genomic_DNA"/>
</dbReference>
<protein>
    <submittedName>
        <fullName evidence="3">Alpha/beta fold hydrolase</fullName>
    </submittedName>
</protein>
<gene>
    <name evidence="3" type="ORF">GCM10023315_03290</name>
</gene>
<keyword evidence="1" id="KW-0812">Transmembrane</keyword>
<feature type="transmembrane region" description="Helical" evidence="1">
    <location>
        <begin position="6"/>
        <end position="29"/>
    </location>
</feature>
<comment type="caution">
    <text evidence="3">The sequence shown here is derived from an EMBL/GenBank/DDBJ whole genome shotgun (WGS) entry which is preliminary data.</text>
</comment>
<dbReference type="InterPro" id="IPR029058">
    <property type="entry name" value="AB_hydrolase_fold"/>
</dbReference>
<evidence type="ECO:0000259" key="2">
    <source>
        <dbReference type="Pfam" id="PF00561"/>
    </source>
</evidence>
<proteinExistence type="predicted"/>
<evidence type="ECO:0000313" key="4">
    <source>
        <dbReference type="Proteomes" id="UP001501692"/>
    </source>
</evidence>
<dbReference type="Gene3D" id="3.40.50.1820">
    <property type="entry name" value="alpha/beta hydrolase"/>
    <property type="match status" value="1"/>
</dbReference>
<dbReference type="InterPro" id="IPR050266">
    <property type="entry name" value="AB_hydrolase_sf"/>
</dbReference>
<dbReference type="Proteomes" id="UP001501692">
    <property type="component" value="Unassembled WGS sequence"/>
</dbReference>
<feature type="domain" description="AB hydrolase-1" evidence="2">
    <location>
        <begin position="73"/>
        <end position="177"/>
    </location>
</feature>
<name>A0ABP9H673_9FLAO</name>
<keyword evidence="1" id="KW-0472">Membrane</keyword>
<evidence type="ECO:0000256" key="1">
    <source>
        <dbReference type="SAM" id="Phobius"/>
    </source>
</evidence>
<sequence>MSKYIPTIIGSVVNFISLFSISAASNIAIKIFSTPRKGKINSEEKEYLETAISKTIFYEDIAIQTYHWKGNKPSILLAHGWESNSYRWKDLIEILKQQDYSIIAIDAPAHGNSASKIFNAILYSKCLHQVIKNFNPETVIGHSVGGTSLAVALNNYNLPKVKNLISVGAPSNFIALVNNYKKMMGFNNKVVEAMDQYYLKNFGHLPDYFTVANFSQNIEAKGLIIHDKKDRIIPYRDALDIVKHYKNSKLVKTVGFGHGMKSEKVYNHILQFLNE</sequence>
<reference evidence="4" key="1">
    <citation type="journal article" date="2019" name="Int. J. Syst. Evol. Microbiol.">
        <title>The Global Catalogue of Microorganisms (GCM) 10K type strain sequencing project: providing services to taxonomists for standard genome sequencing and annotation.</title>
        <authorList>
            <consortium name="The Broad Institute Genomics Platform"/>
            <consortium name="The Broad Institute Genome Sequencing Center for Infectious Disease"/>
            <person name="Wu L."/>
            <person name="Ma J."/>
        </authorList>
    </citation>
    <scope>NUCLEOTIDE SEQUENCE [LARGE SCALE GENOMIC DNA]</scope>
    <source>
        <strain evidence="4">JCM 18287</strain>
    </source>
</reference>
<organism evidence="3 4">
    <name type="scientific">Algibacter aquimarinus</name>
    <dbReference type="NCBI Taxonomy" id="1136748"/>
    <lineage>
        <taxon>Bacteria</taxon>
        <taxon>Pseudomonadati</taxon>
        <taxon>Bacteroidota</taxon>
        <taxon>Flavobacteriia</taxon>
        <taxon>Flavobacteriales</taxon>
        <taxon>Flavobacteriaceae</taxon>
        <taxon>Algibacter</taxon>
    </lineage>
</organism>
<dbReference type="PANTHER" id="PTHR43798:SF33">
    <property type="entry name" value="HYDROLASE, PUTATIVE (AFU_ORTHOLOGUE AFUA_2G14860)-RELATED"/>
    <property type="match status" value="1"/>
</dbReference>
<dbReference type="InterPro" id="IPR000073">
    <property type="entry name" value="AB_hydrolase_1"/>
</dbReference>
<dbReference type="PANTHER" id="PTHR43798">
    <property type="entry name" value="MONOACYLGLYCEROL LIPASE"/>
    <property type="match status" value="1"/>
</dbReference>
<accession>A0ABP9H673</accession>
<evidence type="ECO:0000313" key="3">
    <source>
        <dbReference type="EMBL" id="GAA4959062.1"/>
    </source>
</evidence>
<keyword evidence="1" id="KW-1133">Transmembrane helix</keyword>
<dbReference type="RefSeq" id="WP_345163834.1">
    <property type="nucleotide sequence ID" value="NZ_BAABJK010000002.1"/>
</dbReference>
<dbReference type="GO" id="GO:0016787">
    <property type="term" value="F:hydrolase activity"/>
    <property type="evidence" value="ECO:0007669"/>
    <property type="project" value="UniProtKB-KW"/>
</dbReference>